<accession>A0A3A1VJA5</accession>
<evidence type="ECO:0000256" key="1">
    <source>
        <dbReference type="SAM" id="Coils"/>
    </source>
</evidence>
<comment type="caution">
    <text evidence="4">The sequence shown here is derived from an EMBL/GenBank/DDBJ whole genome shotgun (WGS) entry which is preliminary data.</text>
</comment>
<dbReference type="GO" id="GO:0005524">
    <property type="term" value="F:ATP binding"/>
    <property type="evidence" value="ECO:0007669"/>
    <property type="project" value="UniProtKB-KW"/>
</dbReference>
<dbReference type="OrthoDB" id="9806951at2"/>
<dbReference type="PANTHER" id="PTHR42957">
    <property type="entry name" value="HELICASE MJ1565-RELATED"/>
    <property type="match status" value="1"/>
</dbReference>
<dbReference type="Proteomes" id="UP000266482">
    <property type="component" value="Unassembled WGS sequence"/>
</dbReference>
<dbReference type="SUPFAM" id="SSF52540">
    <property type="entry name" value="P-loop containing nucleoside triphosphate hydrolases"/>
    <property type="match status" value="1"/>
</dbReference>
<reference evidence="4 5" key="1">
    <citation type="submission" date="2018-09" db="EMBL/GenBank/DDBJ databases">
        <title>Paenibacillus aracenensis nov. sp. isolated from a cave in southern Spain.</title>
        <authorList>
            <person name="Jurado V."/>
            <person name="Gutierrez-Patricio S."/>
            <person name="Gonzalez-Pimentel J.L."/>
            <person name="Miller A.Z."/>
            <person name="Laiz L."/>
            <person name="Saiz-Jimenez C."/>
        </authorList>
    </citation>
    <scope>NUCLEOTIDE SEQUENCE [LARGE SCALE GENOMIC DNA]</scope>
    <source>
        <strain evidence="4 5">DSM 22867</strain>
    </source>
</reference>
<evidence type="ECO:0000313" key="4">
    <source>
        <dbReference type="EMBL" id="RIX59706.1"/>
    </source>
</evidence>
<evidence type="ECO:0000313" key="5">
    <source>
        <dbReference type="Proteomes" id="UP000266482"/>
    </source>
</evidence>
<dbReference type="AlphaFoldDB" id="A0A3A1VJA5"/>
<proteinExistence type="predicted"/>
<sequence length="934" mass="105711">MADALTEIQRLQRLHSAPEEARLKSTGRAGNDYRFFQIKKISVAEESETEPLHAHVNRCVSQFLASLADAASPVLLRIVSSSEGNTISFYIGSKPKGNRSLSGRFRSYFQGAELIEAELQEGREVYSQHGLITGIPARSETDVYAHLVPLLRWMAGKDIMLEVAAKPVHRLVVHQQLKQAMELRTDYSAQLKVGRSESRATSETYSTSQGETSTDGGNNGGSLVLVNSGETWSEGSTQSTSDSTGVTETKTTNLEVTDSRSTELDRLLEQHIERLREAITSGLWRTVVSIYANNRIDLTDAGEIYRSGYNRGAIEPYQLFVLGEPACPTEWFERDQAAVALDIFQERFREYSFVTTEELSRLLELPKEDFNGYEFSRAPRFSQNPLGWEGIPLGHLYDGEQRTDAIFRLDPNQLVKHMLVAGITGSGKTNTIFNLLREVKVPFLIIEPAKKEYRSLKAAFPNLRVYTLGQEAVSPLRLNPFYFEPSVNIQQHIDNLKVIFNAAFTMYASMPNILEQCITNVYMKKGWSLTTSRNIYQSHEGHYHKYFPTIEDLYHEIDQYTRELGYAQEQMQNIRAALLTRMKSLMTGGKGAMLNTVEVLNMEELLACPTVLELDAVADDDEKSLVIGLISVFIYEYLKAKTVNFTGDLKHLLVLEEAHRIFANVQQQGNPETVNIKGKAVESLSHILSEIRAYGEGMIVVDQVPTKLSPDVLKNTNTKIIHRIVSRDDCEYVANSLGMPDEKVSFISRLQNGAALIYSDGMSGPAHLQILHGKQGIAFVPDRELAEGSRAYNLLLHRIRPQHPLTEIIMQNMDAYGELKKLAGEFYRVLLREELRNLPGNYAAVKEKIVSQASEYGFDLSAMADDFIRSFLREALFYMVRTDSRLGLQINKRIRFERYIECVLELLTKQYDENEKEYTLLELNRRRLEGEHAV</sequence>
<feature type="region of interest" description="Disordered" evidence="2">
    <location>
        <begin position="191"/>
        <end position="260"/>
    </location>
</feature>
<dbReference type="InterPro" id="IPR002789">
    <property type="entry name" value="HerA_central"/>
</dbReference>
<dbReference type="PANTHER" id="PTHR42957:SF1">
    <property type="entry name" value="HELICASE MJ1565-RELATED"/>
    <property type="match status" value="1"/>
</dbReference>
<feature type="compositionally biased region" description="Polar residues" evidence="2">
    <location>
        <begin position="201"/>
        <end position="215"/>
    </location>
</feature>
<evidence type="ECO:0000259" key="3">
    <source>
        <dbReference type="Pfam" id="PF01935"/>
    </source>
</evidence>
<feature type="domain" description="Helicase HerA central" evidence="3">
    <location>
        <begin position="391"/>
        <end position="630"/>
    </location>
</feature>
<dbReference type="InterPro" id="IPR027417">
    <property type="entry name" value="P-loop_NTPase"/>
</dbReference>
<keyword evidence="4" id="KW-0547">Nucleotide-binding</keyword>
<feature type="coiled-coil region" evidence="1">
    <location>
        <begin position="550"/>
        <end position="577"/>
    </location>
</feature>
<keyword evidence="4" id="KW-0067">ATP-binding</keyword>
<dbReference type="Gene3D" id="1.10.8.730">
    <property type="match status" value="1"/>
</dbReference>
<keyword evidence="1" id="KW-0175">Coiled coil</keyword>
<dbReference type="Gene3D" id="3.40.50.300">
    <property type="entry name" value="P-loop containing nucleotide triphosphate hydrolases"/>
    <property type="match status" value="2"/>
</dbReference>
<keyword evidence="5" id="KW-1185">Reference proteome</keyword>
<feature type="compositionally biased region" description="Polar residues" evidence="2">
    <location>
        <begin position="230"/>
        <end position="256"/>
    </location>
</feature>
<organism evidence="4 5">
    <name type="scientific">Paenibacillus nanensis</name>
    <dbReference type="NCBI Taxonomy" id="393251"/>
    <lineage>
        <taxon>Bacteria</taxon>
        <taxon>Bacillati</taxon>
        <taxon>Bacillota</taxon>
        <taxon>Bacilli</taxon>
        <taxon>Bacillales</taxon>
        <taxon>Paenibacillaceae</taxon>
        <taxon>Paenibacillus</taxon>
    </lineage>
</organism>
<dbReference type="EMBL" id="QXQA01000002">
    <property type="protein sequence ID" value="RIX59706.1"/>
    <property type="molecule type" value="Genomic_DNA"/>
</dbReference>
<gene>
    <name evidence="4" type="ORF">D3P08_06155</name>
</gene>
<protein>
    <submittedName>
        <fullName evidence="4">ATP-binding protein</fullName>
    </submittedName>
</protein>
<feature type="coiled-coil region" evidence="1">
    <location>
        <begin position="904"/>
        <end position="931"/>
    </location>
</feature>
<evidence type="ECO:0000256" key="2">
    <source>
        <dbReference type="SAM" id="MobiDB-lite"/>
    </source>
</evidence>
<dbReference type="Pfam" id="PF01935">
    <property type="entry name" value="DUF87"/>
    <property type="match status" value="1"/>
</dbReference>
<dbReference type="InterPro" id="IPR008571">
    <property type="entry name" value="HerA-like"/>
</dbReference>
<name>A0A3A1VJA5_9BACL</name>
<dbReference type="RefSeq" id="WP_119598538.1">
    <property type="nucleotide sequence ID" value="NZ_QXQA01000002.1"/>
</dbReference>